<reference evidence="5" key="2">
    <citation type="submission" date="2020-09" db="EMBL/GenBank/DDBJ databases">
        <authorList>
            <person name="Sun Q."/>
            <person name="Kim S."/>
        </authorList>
    </citation>
    <scope>NUCLEOTIDE SEQUENCE</scope>
    <source>
        <strain evidence="5">KCTC 32513</strain>
    </source>
</reference>
<feature type="transmembrane region" description="Helical" evidence="2">
    <location>
        <begin position="6"/>
        <end position="25"/>
    </location>
</feature>
<organism evidence="5 6">
    <name type="scientific">Algimonas arctica</name>
    <dbReference type="NCBI Taxonomy" id="1479486"/>
    <lineage>
        <taxon>Bacteria</taxon>
        <taxon>Pseudomonadati</taxon>
        <taxon>Pseudomonadota</taxon>
        <taxon>Alphaproteobacteria</taxon>
        <taxon>Maricaulales</taxon>
        <taxon>Robiginitomaculaceae</taxon>
        <taxon>Algimonas</taxon>
    </lineage>
</organism>
<feature type="transmembrane region" description="Helical" evidence="2">
    <location>
        <begin position="615"/>
        <end position="634"/>
    </location>
</feature>
<dbReference type="AlphaFoldDB" id="A0A8J3CKE7"/>
<dbReference type="Gene3D" id="3.40.50.12140">
    <property type="entry name" value="Domain of unknown function DUF4159"/>
    <property type="match status" value="1"/>
</dbReference>
<evidence type="ECO:0000256" key="2">
    <source>
        <dbReference type="SAM" id="Phobius"/>
    </source>
</evidence>
<accession>A0A8J3CKE7</accession>
<dbReference type="Proteomes" id="UP000634004">
    <property type="component" value="Unassembled WGS sequence"/>
</dbReference>
<dbReference type="Pfam" id="PF07584">
    <property type="entry name" value="BatA"/>
    <property type="match status" value="1"/>
</dbReference>
<evidence type="ECO:0000259" key="3">
    <source>
        <dbReference type="Pfam" id="PF07584"/>
    </source>
</evidence>
<keyword evidence="2" id="KW-0812">Transmembrane</keyword>
<evidence type="ECO:0000313" key="6">
    <source>
        <dbReference type="Proteomes" id="UP000634004"/>
    </source>
</evidence>
<dbReference type="EMBL" id="BMZH01000001">
    <property type="protein sequence ID" value="GHA82005.1"/>
    <property type="molecule type" value="Genomic_DNA"/>
</dbReference>
<sequence>MGSLSLLAPLTLLGLLTLPLVWWILKISPPSPKRRIFPPLAILQGVETDEETPNATPIWVLLYRLLMVALAVFALSQPLLQSNDAPPERPLTLIIDDSAAAAPIWDDLTDDARRRVRDAQRNNQDVVLILGDDPDPTPIPAAEALLRLRSATPVFQARSVQIPTLSRDNNTVFLSSGVSFGDDTALLSSLRDVGATVLLPEALDTVIVPGDVRETADGFEADWFSALSPRSTTVEALSQSGDILAVEPLLFAPGASLSTVSISLPPQLRAKVTRLRVTGMRAGAATKLLDDSFGRPLVGVLAPPSGSSSPLLSENFYTEQALSPFADLFIGNSETVLPLNPTVLVMPDSMRSDAPEIIDYVENGGVLIRFAGPQLAATSDTLVPVPLRRGGRSIGGALAWETPQALAPFASESPFVGLAVPADITVSRQVMARPGAETDARTWARLKDGSPIVTSSVRGEGRIVLFHVTAGPEWSNLAISGLYVDMLKRILPLAKSRRVVSSAEGGAWTLDRVLGPFGELRPPPPRPVTVPDADWAVNNATLPPGYYRSGTRQRAVQAVSNPEAIAMFPTQGLTIERMDGREPRSLAGVLLGIAMFMLALDMIMSASLTGRLRRFGAAATSAVLIGLTILPGHADAQSETNERVREAALGLHLAYIETGDARIDGLSMTALESLKRQLTLRTTIEPVGVHAVRPDSVGLEMYPFLYWPVRNNTAALTEAERVSLNTYIAAGGTLMLDTADEAERSFRAGAAHPGLSRVTSGLNIGRLARVPEDHVLTKSFYLTQVFPGRWANGPVYVEGEGATKGGRDGVSSVIIGSNDWAAAWAIDSDTGTLVDLANEIPRQREFAIRFGVNVAMYALSGNYKADQVHAAELIRRMGDPDAGDGSGLDSIQDLRNRSQEQPEIGSIQDLLDQTRERP</sequence>
<dbReference type="Pfam" id="PF13709">
    <property type="entry name" value="DUF4159"/>
    <property type="match status" value="1"/>
</dbReference>
<dbReference type="CDD" id="cd03143">
    <property type="entry name" value="A4_beta-galactosidase_middle_domain"/>
    <property type="match status" value="1"/>
</dbReference>
<comment type="caution">
    <text evidence="5">The sequence shown here is derived from an EMBL/GenBank/DDBJ whole genome shotgun (WGS) entry which is preliminary data.</text>
</comment>
<dbReference type="NCBIfam" id="TIGR02226">
    <property type="entry name" value="two_anch"/>
    <property type="match status" value="1"/>
</dbReference>
<dbReference type="Gene3D" id="3.40.50.880">
    <property type="match status" value="1"/>
</dbReference>
<dbReference type="InterPro" id="IPR025297">
    <property type="entry name" value="DUF4159"/>
</dbReference>
<feature type="domain" description="Aerotolerance regulator N-terminal" evidence="3">
    <location>
        <begin position="4"/>
        <end position="78"/>
    </location>
</feature>
<dbReference type="RefSeq" id="WP_189494324.1">
    <property type="nucleotide sequence ID" value="NZ_BMZH01000001.1"/>
</dbReference>
<evidence type="ECO:0000256" key="1">
    <source>
        <dbReference type="SAM" id="MobiDB-lite"/>
    </source>
</evidence>
<dbReference type="PANTHER" id="PTHR37464">
    <property type="entry name" value="BLL2463 PROTEIN"/>
    <property type="match status" value="1"/>
</dbReference>
<evidence type="ECO:0000259" key="4">
    <source>
        <dbReference type="Pfam" id="PF13709"/>
    </source>
</evidence>
<evidence type="ECO:0000313" key="5">
    <source>
        <dbReference type="EMBL" id="GHA82005.1"/>
    </source>
</evidence>
<keyword evidence="2" id="KW-1133">Transmembrane helix</keyword>
<protein>
    <submittedName>
        <fullName evidence="5">RNA-binding protein</fullName>
    </submittedName>
</protein>
<name>A0A8J3CKE7_9PROT</name>
<feature type="region of interest" description="Disordered" evidence="1">
    <location>
        <begin position="880"/>
        <end position="918"/>
    </location>
</feature>
<feature type="domain" description="DUF4159" evidence="4">
    <location>
        <begin position="652"/>
        <end position="859"/>
    </location>
</feature>
<reference evidence="5" key="1">
    <citation type="journal article" date="2014" name="Int. J. Syst. Evol. Microbiol.">
        <title>Complete genome sequence of Corynebacterium casei LMG S-19264T (=DSM 44701T), isolated from a smear-ripened cheese.</title>
        <authorList>
            <consortium name="US DOE Joint Genome Institute (JGI-PGF)"/>
            <person name="Walter F."/>
            <person name="Albersmeier A."/>
            <person name="Kalinowski J."/>
            <person name="Ruckert C."/>
        </authorList>
    </citation>
    <scope>NUCLEOTIDE SEQUENCE</scope>
    <source>
        <strain evidence="5">KCTC 32513</strain>
    </source>
</reference>
<proteinExistence type="predicted"/>
<feature type="transmembrane region" description="Helical" evidence="2">
    <location>
        <begin position="585"/>
        <end position="603"/>
    </location>
</feature>
<dbReference type="InterPro" id="IPR011933">
    <property type="entry name" value="Double_TM_dom"/>
</dbReference>
<gene>
    <name evidence="5" type="ORF">GCM10009069_01370</name>
</gene>
<dbReference type="InterPro" id="IPR024163">
    <property type="entry name" value="Aerotolerance_reg_N"/>
</dbReference>
<dbReference type="InterPro" id="IPR029062">
    <property type="entry name" value="Class_I_gatase-like"/>
</dbReference>
<dbReference type="PANTHER" id="PTHR37464:SF1">
    <property type="entry name" value="BLL2463 PROTEIN"/>
    <property type="match status" value="1"/>
</dbReference>
<keyword evidence="6" id="KW-1185">Reference proteome</keyword>
<keyword evidence="2" id="KW-0472">Membrane</keyword>